<feature type="transmembrane region" description="Helical" evidence="1">
    <location>
        <begin position="258"/>
        <end position="278"/>
    </location>
</feature>
<feature type="transmembrane region" description="Helical" evidence="1">
    <location>
        <begin position="21"/>
        <end position="43"/>
    </location>
</feature>
<feature type="transmembrane region" description="Helical" evidence="1">
    <location>
        <begin position="205"/>
        <end position="223"/>
    </location>
</feature>
<feature type="transmembrane region" description="Helical" evidence="1">
    <location>
        <begin position="177"/>
        <end position="199"/>
    </location>
</feature>
<name>A0A1R2CAA4_9CILI</name>
<organism evidence="2 3">
    <name type="scientific">Stentor coeruleus</name>
    <dbReference type="NCBI Taxonomy" id="5963"/>
    <lineage>
        <taxon>Eukaryota</taxon>
        <taxon>Sar</taxon>
        <taxon>Alveolata</taxon>
        <taxon>Ciliophora</taxon>
        <taxon>Postciliodesmatophora</taxon>
        <taxon>Heterotrichea</taxon>
        <taxon>Heterotrichida</taxon>
        <taxon>Stentoridae</taxon>
        <taxon>Stentor</taxon>
    </lineage>
</organism>
<feature type="transmembrane region" description="Helical" evidence="1">
    <location>
        <begin position="144"/>
        <end position="165"/>
    </location>
</feature>
<feature type="transmembrane region" description="Helical" evidence="1">
    <location>
        <begin position="235"/>
        <end position="252"/>
    </location>
</feature>
<comment type="caution">
    <text evidence="2">The sequence shown here is derived from an EMBL/GenBank/DDBJ whole genome shotgun (WGS) entry which is preliminary data.</text>
</comment>
<keyword evidence="3" id="KW-1185">Reference proteome</keyword>
<proteinExistence type="predicted"/>
<reference evidence="2 3" key="1">
    <citation type="submission" date="2016-11" db="EMBL/GenBank/DDBJ databases">
        <title>The macronuclear genome of Stentor coeruleus: a giant cell with tiny introns.</title>
        <authorList>
            <person name="Slabodnick M."/>
            <person name="Ruby J.G."/>
            <person name="Reiff S.B."/>
            <person name="Swart E.C."/>
            <person name="Gosai S."/>
            <person name="Prabakaran S."/>
            <person name="Witkowska E."/>
            <person name="Larue G.E."/>
            <person name="Fisher S."/>
            <person name="Freeman R.M."/>
            <person name="Gunawardena J."/>
            <person name="Chu W."/>
            <person name="Stover N.A."/>
            <person name="Gregory B.D."/>
            <person name="Nowacki M."/>
            <person name="Derisi J."/>
            <person name="Roy S.W."/>
            <person name="Marshall W.F."/>
            <person name="Sood P."/>
        </authorList>
    </citation>
    <scope>NUCLEOTIDE SEQUENCE [LARGE SCALE GENOMIC DNA]</scope>
    <source>
        <strain evidence="2">WM001</strain>
    </source>
</reference>
<keyword evidence="1" id="KW-0472">Membrane</keyword>
<keyword evidence="1" id="KW-1133">Transmembrane helix</keyword>
<protein>
    <submittedName>
        <fullName evidence="2">Uncharacterized protein</fullName>
    </submittedName>
</protein>
<gene>
    <name evidence="2" type="ORF">SteCoe_12641</name>
</gene>
<feature type="transmembrane region" description="Helical" evidence="1">
    <location>
        <begin position="67"/>
        <end position="84"/>
    </location>
</feature>
<sequence length="281" mass="31979">MNIEGISRVPQMPKMKQFLKLDLLFSCIYLGVLLGILSALLLIPSSPSTSTTYSKIYFTSNFEPCKLFYYFVLLLSGRVFVAAITLKNYLKAYGLRNKGSFDSIFLLTSGFFLYLFGANSTLVAPSKNYGYVYSLVYSFACYTIPYVLFLHISYLISGVVIKINFSGSDFYRWGYKSWVFLVIILGIAIGLMGYQMYLLYCYERLWIYLGVYLFVALLFVLAYRVIRRVYVITDVFWLAGMCLPLTATPGYVSAVLQSMLLGIYVEGAIRVGFANVFVKRI</sequence>
<evidence type="ECO:0000313" key="3">
    <source>
        <dbReference type="Proteomes" id="UP000187209"/>
    </source>
</evidence>
<evidence type="ECO:0000313" key="2">
    <source>
        <dbReference type="EMBL" id="OMJ85938.1"/>
    </source>
</evidence>
<keyword evidence="1" id="KW-0812">Transmembrane</keyword>
<dbReference type="EMBL" id="MPUH01000221">
    <property type="protein sequence ID" value="OMJ85938.1"/>
    <property type="molecule type" value="Genomic_DNA"/>
</dbReference>
<feature type="transmembrane region" description="Helical" evidence="1">
    <location>
        <begin position="104"/>
        <end position="124"/>
    </location>
</feature>
<accession>A0A1R2CAA4</accession>
<dbReference type="AlphaFoldDB" id="A0A1R2CAA4"/>
<evidence type="ECO:0000256" key="1">
    <source>
        <dbReference type="SAM" id="Phobius"/>
    </source>
</evidence>
<dbReference type="Proteomes" id="UP000187209">
    <property type="component" value="Unassembled WGS sequence"/>
</dbReference>